<dbReference type="AlphaFoldDB" id="A0AAV8R8B0"/>
<organism evidence="1 2">
    <name type="scientific">Ensete ventricosum</name>
    <name type="common">Abyssinian banana</name>
    <name type="synonym">Musa ensete</name>
    <dbReference type="NCBI Taxonomy" id="4639"/>
    <lineage>
        <taxon>Eukaryota</taxon>
        <taxon>Viridiplantae</taxon>
        <taxon>Streptophyta</taxon>
        <taxon>Embryophyta</taxon>
        <taxon>Tracheophyta</taxon>
        <taxon>Spermatophyta</taxon>
        <taxon>Magnoliopsida</taxon>
        <taxon>Liliopsida</taxon>
        <taxon>Zingiberales</taxon>
        <taxon>Musaceae</taxon>
        <taxon>Ensete</taxon>
    </lineage>
</organism>
<reference evidence="1 2" key="1">
    <citation type="submission" date="2022-12" db="EMBL/GenBank/DDBJ databases">
        <title>Chromosome-scale assembly of the Ensete ventricosum genome.</title>
        <authorList>
            <person name="Dussert Y."/>
            <person name="Stocks J."/>
            <person name="Wendawek A."/>
            <person name="Woldeyes F."/>
            <person name="Nichols R.A."/>
            <person name="Borrell J.S."/>
        </authorList>
    </citation>
    <scope>NUCLEOTIDE SEQUENCE [LARGE SCALE GENOMIC DNA]</scope>
    <source>
        <strain evidence="2">cv. Maze</strain>
        <tissue evidence="1">Seeds</tissue>
    </source>
</reference>
<keyword evidence="2" id="KW-1185">Reference proteome</keyword>
<dbReference type="EMBL" id="JAQQAF010000003">
    <property type="protein sequence ID" value="KAJ8497700.1"/>
    <property type="molecule type" value="Genomic_DNA"/>
</dbReference>
<dbReference type="Proteomes" id="UP001222027">
    <property type="component" value="Unassembled WGS sequence"/>
</dbReference>
<accession>A0AAV8R8B0</accession>
<sequence>MRFDAYGAVATICPRIGPIANSDSTLVASHRPIARDSEVCMEETTNVMQRQSPRISLTMFPPCQNSFHSGLWLYRTLEGVQIAYTMAKWMLATLQCLSSCLSLSLVGTEEGCCKSSSR</sequence>
<gene>
    <name evidence="1" type="ORF">OPV22_008252</name>
</gene>
<evidence type="ECO:0000313" key="2">
    <source>
        <dbReference type="Proteomes" id="UP001222027"/>
    </source>
</evidence>
<name>A0AAV8R8B0_ENSVE</name>
<evidence type="ECO:0000313" key="1">
    <source>
        <dbReference type="EMBL" id="KAJ8497700.1"/>
    </source>
</evidence>
<protein>
    <submittedName>
        <fullName evidence="1">Uncharacterized protein</fullName>
    </submittedName>
</protein>
<proteinExistence type="predicted"/>
<comment type="caution">
    <text evidence="1">The sequence shown here is derived from an EMBL/GenBank/DDBJ whole genome shotgun (WGS) entry which is preliminary data.</text>
</comment>